<dbReference type="RefSeq" id="WP_146032507.1">
    <property type="nucleotide sequence ID" value="NZ_CP061172.1"/>
</dbReference>
<dbReference type="EMBL" id="CP061172">
    <property type="protein sequence ID" value="QNR66197.1"/>
    <property type="molecule type" value="Genomic_DNA"/>
</dbReference>
<sequence>MSISYWWRRCGEVEGRNVQGAGRRGACCGVVRAVAKDNTGYTFEPLLRGATERRALSRMPRSVQNARQAPYRNWITAFASEV</sequence>
<evidence type="ECO:0000313" key="2">
    <source>
        <dbReference type="Proteomes" id="UP000516384"/>
    </source>
</evidence>
<accession>A0A7H0Y539</accession>
<protein>
    <submittedName>
        <fullName evidence="1">Uncharacterized protein</fullName>
    </submittedName>
</protein>
<organism evidence="1 2">
    <name type="scientific">Paenibacillus peoriae</name>
    <dbReference type="NCBI Taxonomy" id="59893"/>
    <lineage>
        <taxon>Bacteria</taxon>
        <taxon>Bacillati</taxon>
        <taxon>Bacillota</taxon>
        <taxon>Bacilli</taxon>
        <taxon>Bacillales</taxon>
        <taxon>Paenibacillaceae</taxon>
        <taxon>Paenibacillus</taxon>
    </lineage>
</organism>
<reference evidence="1 2" key="1">
    <citation type="submission" date="2020-09" db="EMBL/GenBank/DDBJ databases">
        <title>Characterization of Paenibacillus peoriae strain ZF390 with broad-spectrum antimicrobial activity as a potential biocontrol agent.</title>
        <authorList>
            <person name="Li L."/>
            <person name="Zhao Y."/>
            <person name="Li B."/>
            <person name="Xie X."/>
        </authorList>
    </citation>
    <scope>NUCLEOTIDE SEQUENCE [LARGE SCALE GENOMIC DNA]</scope>
    <source>
        <strain evidence="1 2">ZF390</strain>
    </source>
</reference>
<proteinExistence type="predicted"/>
<gene>
    <name evidence="1" type="ORF">IAQ67_20425</name>
</gene>
<dbReference type="Proteomes" id="UP000516384">
    <property type="component" value="Chromosome"/>
</dbReference>
<dbReference type="AlphaFoldDB" id="A0A7H0Y539"/>
<name>A0A7H0Y539_9BACL</name>
<evidence type="ECO:0000313" key="1">
    <source>
        <dbReference type="EMBL" id="QNR66197.1"/>
    </source>
</evidence>